<name>A0ACC0IS01_9ERIC</name>
<evidence type="ECO:0000313" key="1">
    <source>
        <dbReference type="EMBL" id="KAI8028405.1"/>
    </source>
</evidence>
<accession>A0ACC0IS01</accession>
<gene>
    <name evidence="1" type="ORF">LOK49_LG02G02125</name>
</gene>
<comment type="caution">
    <text evidence="1">The sequence shown here is derived from an EMBL/GenBank/DDBJ whole genome shotgun (WGS) entry which is preliminary data.</text>
</comment>
<keyword evidence="2" id="KW-1185">Reference proteome</keyword>
<proteinExistence type="predicted"/>
<dbReference type="EMBL" id="CM045760">
    <property type="protein sequence ID" value="KAI8028405.1"/>
    <property type="molecule type" value="Genomic_DNA"/>
</dbReference>
<protein>
    <submittedName>
        <fullName evidence="1">Uncharacterized protein</fullName>
    </submittedName>
</protein>
<reference evidence="1 2" key="1">
    <citation type="journal article" date="2022" name="Plant J.">
        <title>Chromosome-level genome of Camellia lanceoleosa provides a valuable resource for understanding genome evolution and self-incompatibility.</title>
        <authorList>
            <person name="Gong W."/>
            <person name="Xiao S."/>
            <person name="Wang L."/>
            <person name="Liao Z."/>
            <person name="Chang Y."/>
            <person name="Mo W."/>
            <person name="Hu G."/>
            <person name="Li W."/>
            <person name="Zhao G."/>
            <person name="Zhu H."/>
            <person name="Hu X."/>
            <person name="Ji K."/>
            <person name="Xiang X."/>
            <person name="Song Q."/>
            <person name="Yuan D."/>
            <person name="Jin S."/>
            <person name="Zhang L."/>
        </authorList>
    </citation>
    <scope>NUCLEOTIDE SEQUENCE [LARGE SCALE GENOMIC DNA]</scope>
    <source>
        <strain evidence="1">SQ_2022a</strain>
    </source>
</reference>
<organism evidence="1 2">
    <name type="scientific">Camellia lanceoleosa</name>
    <dbReference type="NCBI Taxonomy" id="1840588"/>
    <lineage>
        <taxon>Eukaryota</taxon>
        <taxon>Viridiplantae</taxon>
        <taxon>Streptophyta</taxon>
        <taxon>Embryophyta</taxon>
        <taxon>Tracheophyta</taxon>
        <taxon>Spermatophyta</taxon>
        <taxon>Magnoliopsida</taxon>
        <taxon>eudicotyledons</taxon>
        <taxon>Gunneridae</taxon>
        <taxon>Pentapetalae</taxon>
        <taxon>asterids</taxon>
        <taxon>Ericales</taxon>
        <taxon>Theaceae</taxon>
        <taxon>Camellia</taxon>
    </lineage>
</organism>
<evidence type="ECO:0000313" key="2">
    <source>
        <dbReference type="Proteomes" id="UP001060215"/>
    </source>
</evidence>
<sequence>MYSRTTSNLNQILGAENRIGVEIGRCFSPLNANPSFFCTDFLAFNGETNLFANLDGENDLLSFAAVDSLGVLLLKPLVGDRERGSIGGDFVLIKNLCGVWRFLAIIGDFVLQNL</sequence>
<dbReference type="Proteomes" id="UP001060215">
    <property type="component" value="Chromosome 3"/>
</dbReference>